<feature type="region of interest" description="Disordered" evidence="5">
    <location>
        <begin position="1"/>
        <end position="132"/>
    </location>
</feature>
<dbReference type="OrthoDB" id="2551464at2759"/>
<evidence type="ECO:0000256" key="4">
    <source>
        <dbReference type="PROSITE-ProRule" id="PRU00175"/>
    </source>
</evidence>
<evidence type="ECO:0000256" key="3">
    <source>
        <dbReference type="ARBA" id="ARBA00022833"/>
    </source>
</evidence>
<dbReference type="EMBL" id="KZ819332">
    <property type="protein sequence ID" value="PWN19289.1"/>
    <property type="molecule type" value="Genomic_DNA"/>
</dbReference>
<proteinExistence type="predicted"/>
<dbReference type="SUPFAM" id="SSF57850">
    <property type="entry name" value="RING/U-box"/>
    <property type="match status" value="1"/>
</dbReference>
<feature type="compositionally biased region" description="Low complexity" evidence="5">
    <location>
        <begin position="91"/>
        <end position="117"/>
    </location>
</feature>
<evidence type="ECO:0000259" key="6">
    <source>
        <dbReference type="PROSITE" id="PS50089"/>
    </source>
</evidence>
<dbReference type="InterPro" id="IPR013083">
    <property type="entry name" value="Znf_RING/FYVE/PHD"/>
</dbReference>
<feature type="compositionally biased region" description="Polar residues" evidence="5">
    <location>
        <begin position="118"/>
        <end position="132"/>
    </location>
</feature>
<dbReference type="GeneID" id="37014773"/>
<dbReference type="Proteomes" id="UP000245942">
    <property type="component" value="Unassembled WGS sequence"/>
</dbReference>
<feature type="region of interest" description="Disordered" evidence="5">
    <location>
        <begin position="465"/>
        <end position="494"/>
    </location>
</feature>
<organism evidence="7 8">
    <name type="scientific">Pseudomicrostroma glucosiphilum</name>
    <dbReference type="NCBI Taxonomy" id="1684307"/>
    <lineage>
        <taxon>Eukaryota</taxon>
        <taxon>Fungi</taxon>
        <taxon>Dikarya</taxon>
        <taxon>Basidiomycota</taxon>
        <taxon>Ustilaginomycotina</taxon>
        <taxon>Exobasidiomycetes</taxon>
        <taxon>Microstromatales</taxon>
        <taxon>Microstromatales incertae sedis</taxon>
        <taxon>Pseudomicrostroma</taxon>
    </lineage>
</organism>
<evidence type="ECO:0000256" key="1">
    <source>
        <dbReference type="ARBA" id="ARBA00022723"/>
    </source>
</evidence>
<dbReference type="Gene3D" id="3.30.40.10">
    <property type="entry name" value="Zinc/RING finger domain, C3HC4 (zinc finger)"/>
    <property type="match status" value="1"/>
</dbReference>
<dbReference type="PROSITE" id="PS50089">
    <property type="entry name" value="ZF_RING_2"/>
    <property type="match status" value="1"/>
</dbReference>
<feature type="compositionally biased region" description="Basic and acidic residues" evidence="5">
    <location>
        <begin position="715"/>
        <end position="727"/>
    </location>
</feature>
<dbReference type="InterPro" id="IPR018957">
    <property type="entry name" value="Znf_C3HC4_RING-type"/>
</dbReference>
<feature type="compositionally biased region" description="Acidic residues" evidence="5">
    <location>
        <begin position="580"/>
        <end position="592"/>
    </location>
</feature>
<feature type="region of interest" description="Disordered" evidence="5">
    <location>
        <begin position="577"/>
        <end position="604"/>
    </location>
</feature>
<keyword evidence="8" id="KW-1185">Reference proteome</keyword>
<reference evidence="7 8" key="1">
    <citation type="journal article" date="2018" name="Mol. Biol. Evol.">
        <title>Broad Genomic Sampling Reveals a Smut Pathogenic Ancestry of the Fungal Clade Ustilaginomycotina.</title>
        <authorList>
            <person name="Kijpornyongpan T."/>
            <person name="Mondo S.J."/>
            <person name="Barry K."/>
            <person name="Sandor L."/>
            <person name="Lee J."/>
            <person name="Lipzen A."/>
            <person name="Pangilinan J."/>
            <person name="LaButti K."/>
            <person name="Hainaut M."/>
            <person name="Henrissat B."/>
            <person name="Grigoriev I.V."/>
            <person name="Spatafora J.W."/>
            <person name="Aime M.C."/>
        </authorList>
    </citation>
    <scope>NUCLEOTIDE SEQUENCE [LARGE SCALE GENOMIC DNA]</scope>
    <source>
        <strain evidence="7 8">MCA 4718</strain>
    </source>
</reference>
<dbReference type="STRING" id="1684307.A0A316U1P7"/>
<protein>
    <recommendedName>
        <fullName evidence="6">RING-type domain-containing protein</fullName>
    </recommendedName>
</protein>
<dbReference type="PANTHER" id="PTHR45969">
    <property type="entry name" value="RING ZINC FINGER PROTEIN-RELATED"/>
    <property type="match status" value="1"/>
</dbReference>
<keyword evidence="2 4" id="KW-0863">Zinc-finger</keyword>
<feature type="domain" description="RING-type" evidence="6">
    <location>
        <begin position="396"/>
        <end position="457"/>
    </location>
</feature>
<dbReference type="GO" id="GO:0008270">
    <property type="term" value="F:zinc ion binding"/>
    <property type="evidence" value="ECO:0007669"/>
    <property type="project" value="UniProtKB-KW"/>
</dbReference>
<keyword evidence="1" id="KW-0479">Metal-binding</keyword>
<feature type="region of interest" description="Disordered" evidence="5">
    <location>
        <begin position="629"/>
        <end position="727"/>
    </location>
</feature>
<dbReference type="InterPro" id="IPR001841">
    <property type="entry name" value="Znf_RING"/>
</dbReference>
<gene>
    <name evidence="7" type="ORF">BCV69DRAFT_284437</name>
</gene>
<feature type="compositionally biased region" description="Basic and acidic residues" evidence="5">
    <location>
        <begin position="685"/>
        <end position="704"/>
    </location>
</feature>
<keyword evidence="3" id="KW-0862">Zinc</keyword>
<evidence type="ECO:0000313" key="8">
    <source>
        <dbReference type="Proteomes" id="UP000245942"/>
    </source>
</evidence>
<dbReference type="Pfam" id="PF00097">
    <property type="entry name" value="zf-C3HC4"/>
    <property type="match status" value="1"/>
</dbReference>
<dbReference type="AlphaFoldDB" id="A0A316U1P7"/>
<feature type="compositionally biased region" description="Low complexity" evidence="5">
    <location>
        <begin position="471"/>
        <end position="494"/>
    </location>
</feature>
<name>A0A316U1P7_9BASI</name>
<evidence type="ECO:0000256" key="2">
    <source>
        <dbReference type="ARBA" id="ARBA00022771"/>
    </source>
</evidence>
<feature type="region of interest" description="Disordered" evidence="5">
    <location>
        <begin position="200"/>
        <end position="224"/>
    </location>
</feature>
<dbReference type="SMART" id="SM00184">
    <property type="entry name" value="RING"/>
    <property type="match status" value="2"/>
</dbReference>
<accession>A0A316U1P7</accession>
<evidence type="ECO:0000313" key="7">
    <source>
        <dbReference type="EMBL" id="PWN19289.1"/>
    </source>
</evidence>
<sequence>MDQDDHPPAPPAAGGAESSTNADEVPTTAPQDSEPTATQQSTPQHDESGPSSGTQTQADEPASPTTRSRLGQAMTALLQSFASLPPGAGSNTPNASATPAEASASAPGAAESGNNASPHTNQAGTSGTSPLFSPSSGLRLLVFTPPADPADAPRVFAEMLRSAGQDTATLHHRLQQHQEENATPSFHPVAGPPPMGHAFIEQPEPGAAAGASEGGEPSGPREMPAPPNLYYRLPFYALDGEQALLALPTQFLPRQMSSPTRATVMAPGTPVYLPRSSANLPFPVLLDWNGMAWPILNIQNPPPGTPETYLNDPRHPHFIAGPPFMVAWQPFTIRGTQTAEEQPSPEKAKAFVDTLETADAELRERMARLSIGDIGVFGGAGGAGGPNSSEEGELGCPVCLDPYDETSDRPEWIGGEAARENQVVVIPCPGFHSMHRKCLVEWLSSQAPSKWSCPMCRTSITPSDVVKGARRAGQQARQPQQQQQQQQQAATPTQANLAKEIEARAHSLREEIHRRERQRGFTCDYQACFPDYELPSATDECALDRHMIKLQPCGHELHLDCLTTSLRIKDDLRLEGGVKDEDEDEEDEEEEKGEGGEARGGASAIKTVGKWVECPVDRREVWAQIPVPRRRKRQPAADDELAAAGAGSGDTAAAAAAAAESEDLSRGQVHRLSLSPGEMPNAKRQVREGPSSRRPSGEAERADESAEEEAVTLKQEVKVAGGEHLED</sequence>
<feature type="compositionally biased region" description="Low complexity" evidence="5">
    <location>
        <begin position="642"/>
        <end position="659"/>
    </location>
</feature>
<feature type="compositionally biased region" description="Polar residues" evidence="5">
    <location>
        <begin position="17"/>
        <end position="69"/>
    </location>
</feature>
<evidence type="ECO:0000256" key="5">
    <source>
        <dbReference type="SAM" id="MobiDB-lite"/>
    </source>
</evidence>
<dbReference type="PANTHER" id="PTHR45969:SF71">
    <property type="entry name" value="CHROMOSOME UNDETERMINED SCAFFOLD_5, WHOLE GENOME SHOTGUN SEQUENCE"/>
    <property type="match status" value="1"/>
</dbReference>
<dbReference type="RefSeq" id="XP_025346449.1">
    <property type="nucleotide sequence ID" value="XM_025493039.1"/>
</dbReference>